<dbReference type="Pfam" id="PF02894">
    <property type="entry name" value="GFO_IDH_MocA_C"/>
    <property type="match status" value="1"/>
</dbReference>
<dbReference type="KEGG" id="pbj:VN24_22440"/>
<dbReference type="PANTHER" id="PTHR43377:SF1">
    <property type="entry name" value="BILIVERDIN REDUCTASE A"/>
    <property type="match status" value="1"/>
</dbReference>
<dbReference type="PATRIC" id="fig|1126833.4.peg.4931"/>
<comment type="similarity">
    <text evidence="1">Belongs to the Gfo/Idh/MocA family.</text>
</comment>
<reference evidence="5" key="2">
    <citation type="submission" date="2015-03" db="EMBL/GenBank/DDBJ databases">
        <title>Genome sequence of Paenibacillus beijingensis strain DSM 24997T.</title>
        <authorList>
            <person name="Kwak Y."/>
            <person name="Shin J.-H."/>
        </authorList>
    </citation>
    <scope>NUCLEOTIDE SEQUENCE [LARGE SCALE GENOMIC DNA]</scope>
    <source>
        <strain evidence="5">DSM 24997</strain>
    </source>
</reference>
<dbReference type="AlphaFoldDB" id="A0A0D5NP84"/>
<dbReference type="SUPFAM" id="SSF51735">
    <property type="entry name" value="NAD(P)-binding Rossmann-fold domains"/>
    <property type="match status" value="1"/>
</dbReference>
<dbReference type="SUPFAM" id="SSF55347">
    <property type="entry name" value="Glyceraldehyde-3-phosphate dehydrogenase-like, C-terminal domain"/>
    <property type="match status" value="1"/>
</dbReference>
<name>A0A0D5NP84_9BACL</name>
<proteinExistence type="inferred from homology"/>
<reference evidence="4 5" key="1">
    <citation type="journal article" date="2015" name="J. Biotechnol.">
        <title>Complete genome sequence of Paenibacillus beijingensis 7188(T) (=DSM 24997(T)), a novel rhizobacterium from jujube garden soil.</title>
        <authorList>
            <person name="Kwak Y."/>
            <person name="Shin J.H."/>
        </authorList>
    </citation>
    <scope>NUCLEOTIDE SEQUENCE [LARGE SCALE GENOMIC DNA]</scope>
    <source>
        <strain evidence="4 5">DSM 24997</strain>
    </source>
</reference>
<dbReference type="GO" id="GO:0000166">
    <property type="term" value="F:nucleotide binding"/>
    <property type="evidence" value="ECO:0007669"/>
    <property type="project" value="InterPro"/>
</dbReference>
<dbReference type="InterPro" id="IPR004104">
    <property type="entry name" value="Gfo/Idh/MocA-like_OxRdtase_C"/>
</dbReference>
<evidence type="ECO:0000313" key="4">
    <source>
        <dbReference type="EMBL" id="AJY76817.1"/>
    </source>
</evidence>
<evidence type="ECO:0008006" key="6">
    <source>
        <dbReference type="Google" id="ProtNLM"/>
    </source>
</evidence>
<feature type="domain" description="Gfo/Idh/MocA-like oxidoreductase C-terminal" evidence="3">
    <location>
        <begin position="99"/>
        <end position="320"/>
    </location>
</feature>
<dbReference type="InterPro" id="IPR036291">
    <property type="entry name" value="NAD(P)-bd_dom_sf"/>
</dbReference>
<accession>A0A0D5NP84</accession>
<gene>
    <name evidence="4" type="ORF">VN24_22440</name>
</gene>
<dbReference type="InterPro" id="IPR000683">
    <property type="entry name" value="Gfo/Idh/MocA-like_OxRdtase_N"/>
</dbReference>
<organism evidence="4 5">
    <name type="scientific">Paenibacillus beijingensis</name>
    <dbReference type="NCBI Taxonomy" id="1126833"/>
    <lineage>
        <taxon>Bacteria</taxon>
        <taxon>Bacillati</taxon>
        <taxon>Bacillota</taxon>
        <taxon>Bacilli</taxon>
        <taxon>Bacillales</taxon>
        <taxon>Paenibacillaceae</taxon>
        <taxon>Paenibacillus</taxon>
    </lineage>
</organism>
<dbReference type="InterPro" id="IPR051450">
    <property type="entry name" value="Gfo/Idh/MocA_Oxidoreductases"/>
</dbReference>
<dbReference type="Proteomes" id="UP000032633">
    <property type="component" value="Chromosome"/>
</dbReference>
<protein>
    <recommendedName>
        <fullName evidence="6">Oxidoreductase</fullName>
    </recommendedName>
</protein>
<feature type="domain" description="Gfo/Idh/MocA-like oxidoreductase N-terminal" evidence="2">
    <location>
        <begin position="3"/>
        <end position="86"/>
    </location>
</feature>
<dbReference type="Gene3D" id="3.40.50.720">
    <property type="entry name" value="NAD(P)-binding Rossmann-like Domain"/>
    <property type="match status" value="1"/>
</dbReference>
<dbReference type="Pfam" id="PF01408">
    <property type="entry name" value="GFO_IDH_MocA"/>
    <property type="match status" value="1"/>
</dbReference>
<dbReference type="OrthoDB" id="9815825at2"/>
<keyword evidence="5" id="KW-1185">Reference proteome</keyword>
<evidence type="ECO:0000256" key="1">
    <source>
        <dbReference type="ARBA" id="ARBA00010928"/>
    </source>
</evidence>
<evidence type="ECO:0000313" key="5">
    <source>
        <dbReference type="Proteomes" id="UP000032633"/>
    </source>
</evidence>
<dbReference type="Gene3D" id="3.30.360.10">
    <property type="entry name" value="Dihydrodipicolinate Reductase, domain 2"/>
    <property type="match status" value="1"/>
</dbReference>
<sequence length="327" mass="35910">MRKERLEQMVNAYAIRGYQDDEEMLKHENLDFVSVCVPAAAHREVVEKAATYGVHILCEKPLAVTREDAAAMIAACQEAGVKLFYGASYRYLPAIMKAKEMIDKGMLGNISLMMEHVIGGNGLEGFRDLGPHHYPAGGPGGGGLGLMDHGIHLVDLFRWFTGSEIVTVAGRGNISGAKPSTEYLTATTATGATGILIYNEATFSSDIPTEGIFSEGQSWDASGPQPAHAWHKHPQNIRVHGEKGSLRIFHYANKIYFTDKDKTIEVPGIEQCANPFHFSSQMRAIVRCIRNQQEPEVTGNDGLKALEVVLAAYESYETQSMIRINHS</sequence>
<evidence type="ECO:0000259" key="3">
    <source>
        <dbReference type="Pfam" id="PF02894"/>
    </source>
</evidence>
<evidence type="ECO:0000259" key="2">
    <source>
        <dbReference type="Pfam" id="PF01408"/>
    </source>
</evidence>
<dbReference type="STRING" id="1126833.VN24_22440"/>
<dbReference type="EMBL" id="CP011058">
    <property type="protein sequence ID" value="AJY76817.1"/>
    <property type="molecule type" value="Genomic_DNA"/>
</dbReference>
<dbReference type="HOGENOM" id="CLU_023194_1_2_9"/>
<dbReference type="PANTHER" id="PTHR43377">
    <property type="entry name" value="BILIVERDIN REDUCTASE A"/>
    <property type="match status" value="1"/>
</dbReference>